<reference evidence="3 4" key="1">
    <citation type="submission" date="2016-11" db="EMBL/GenBank/DDBJ databases">
        <authorList>
            <person name="Jaros S."/>
            <person name="Januszkiewicz K."/>
            <person name="Wedrychowicz H."/>
        </authorList>
    </citation>
    <scope>NUCLEOTIDE SEQUENCE [LARGE SCALE GENOMIC DNA]</scope>
    <source>
        <strain evidence="3 4">DSM 27406</strain>
    </source>
</reference>
<sequence length="191" mass="20964">MNHLFLIIAIAVTIFTACNNSTNQSTKRGSDSTQAKPEAPAVAATKATTPVKDILAGYLQLKNALANDNGSDAAAAGNTMVWAFQKFDKSALTAAQKKVYEDVEDDAREHAEHIGKNADNVPHQREHFDMLSKDMYELVKTFGGGQNLYQDYCPMFNDGKGATWLSESKEIRNPYLGKKMPTCGTVKEELK</sequence>
<dbReference type="STRING" id="1419482.SAMN05444266_10241"/>
<evidence type="ECO:0000259" key="2">
    <source>
        <dbReference type="Pfam" id="PF11827"/>
    </source>
</evidence>
<name>A0A1M6XVK4_9BACT</name>
<evidence type="ECO:0000313" key="4">
    <source>
        <dbReference type="Proteomes" id="UP000184420"/>
    </source>
</evidence>
<protein>
    <recommendedName>
        <fullName evidence="2">DUF3347 domain-containing protein</fullName>
    </recommendedName>
</protein>
<dbReference type="Pfam" id="PF11827">
    <property type="entry name" value="DUF3347"/>
    <property type="match status" value="1"/>
</dbReference>
<keyword evidence="4" id="KW-1185">Reference proteome</keyword>
<feature type="domain" description="DUF3347" evidence="2">
    <location>
        <begin position="54"/>
        <end position="144"/>
    </location>
</feature>
<dbReference type="InterPro" id="IPR021782">
    <property type="entry name" value="DUF3347"/>
</dbReference>
<dbReference type="AlphaFoldDB" id="A0A1M6XVK4"/>
<evidence type="ECO:0000256" key="1">
    <source>
        <dbReference type="SAM" id="MobiDB-lite"/>
    </source>
</evidence>
<proteinExistence type="predicted"/>
<gene>
    <name evidence="3" type="ORF">SAMN05444266_10241</name>
</gene>
<dbReference type="RefSeq" id="WP_073078607.1">
    <property type="nucleotide sequence ID" value="NZ_FRBL01000002.1"/>
</dbReference>
<dbReference type="EMBL" id="FRBL01000002">
    <property type="protein sequence ID" value="SHL10040.1"/>
    <property type="molecule type" value="Genomic_DNA"/>
</dbReference>
<accession>A0A1M6XVK4</accession>
<feature type="compositionally biased region" description="Polar residues" evidence="1">
    <location>
        <begin position="22"/>
        <end position="34"/>
    </location>
</feature>
<feature type="region of interest" description="Disordered" evidence="1">
    <location>
        <begin position="22"/>
        <end position="44"/>
    </location>
</feature>
<organism evidence="3 4">
    <name type="scientific">Chitinophaga jiangningensis</name>
    <dbReference type="NCBI Taxonomy" id="1419482"/>
    <lineage>
        <taxon>Bacteria</taxon>
        <taxon>Pseudomonadati</taxon>
        <taxon>Bacteroidota</taxon>
        <taxon>Chitinophagia</taxon>
        <taxon>Chitinophagales</taxon>
        <taxon>Chitinophagaceae</taxon>
        <taxon>Chitinophaga</taxon>
    </lineage>
</organism>
<dbReference type="OrthoDB" id="5513217at2"/>
<dbReference type="Proteomes" id="UP000184420">
    <property type="component" value="Unassembled WGS sequence"/>
</dbReference>
<evidence type="ECO:0000313" key="3">
    <source>
        <dbReference type="EMBL" id="SHL10040.1"/>
    </source>
</evidence>
<feature type="compositionally biased region" description="Low complexity" evidence="1">
    <location>
        <begin position="35"/>
        <end position="44"/>
    </location>
</feature>